<dbReference type="Proteomes" id="UP001597231">
    <property type="component" value="Unassembled WGS sequence"/>
</dbReference>
<gene>
    <name evidence="1" type="ORF">ACFQ38_14515</name>
</gene>
<dbReference type="EMBL" id="JBHTLT010000120">
    <property type="protein sequence ID" value="MFD1206307.1"/>
    <property type="molecule type" value="Genomic_DNA"/>
</dbReference>
<organism evidence="1 2">
    <name type="scientific">Sporosarcina contaminans</name>
    <dbReference type="NCBI Taxonomy" id="633403"/>
    <lineage>
        <taxon>Bacteria</taxon>
        <taxon>Bacillati</taxon>
        <taxon>Bacillota</taxon>
        <taxon>Bacilli</taxon>
        <taxon>Bacillales</taxon>
        <taxon>Caryophanaceae</taxon>
        <taxon>Sporosarcina</taxon>
    </lineage>
</organism>
<dbReference type="RefSeq" id="WP_381481811.1">
    <property type="nucleotide sequence ID" value="NZ_JBHTLT010000120.1"/>
</dbReference>
<accession>A0ABW3U3Y6</accession>
<evidence type="ECO:0008006" key="3">
    <source>
        <dbReference type="Google" id="ProtNLM"/>
    </source>
</evidence>
<keyword evidence="2" id="KW-1185">Reference proteome</keyword>
<evidence type="ECO:0000313" key="2">
    <source>
        <dbReference type="Proteomes" id="UP001597231"/>
    </source>
</evidence>
<name>A0ABW3U3Y6_9BACL</name>
<sequence>MLTITTYIEQKNLDSFYFTKENFQDYFISLNDPLSTQVVNRRLKKHKGHRLEGVVIIQTNDTVMTDFMDWDDIDLMWIGILQMMLEYKKTGVGKHFMAINNHEWIIKKVITNPENLILFRVKRNPLIFEGTNLYKIHKETKNVVNEKEFFSEILQAANEFICFREKLFKIGSIGKLKELMSEIQFDDHEERK</sequence>
<protein>
    <recommendedName>
        <fullName evidence="3">GNAT family N-acetyltransferase</fullName>
    </recommendedName>
</protein>
<proteinExistence type="predicted"/>
<comment type="caution">
    <text evidence="1">The sequence shown here is derived from an EMBL/GenBank/DDBJ whole genome shotgun (WGS) entry which is preliminary data.</text>
</comment>
<evidence type="ECO:0000313" key="1">
    <source>
        <dbReference type="EMBL" id="MFD1206307.1"/>
    </source>
</evidence>
<reference evidence="2" key="1">
    <citation type="journal article" date="2019" name="Int. J. Syst. Evol. Microbiol.">
        <title>The Global Catalogue of Microorganisms (GCM) 10K type strain sequencing project: providing services to taxonomists for standard genome sequencing and annotation.</title>
        <authorList>
            <consortium name="The Broad Institute Genomics Platform"/>
            <consortium name="The Broad Institute Genome Sequencing Center for Infectious Disease"/>
            <person name="Wu L."/>
            <person name="Ma J."/>
        </authorList>
    </citation>
    <scope>NUCLEOTIDE SEQUENCE [LARGE SCALE GENOMIC DNA]</scope>
    <source>
        <strain evidence="2">CCUG 53915</strain>
    </source>
</reference>